<sequence length="146" mass="15683">MSIRRDYKPASTWQRRRQSARRHGLLVVTLVLIGLFGGLLTYIKGDRSPHPAVSAVAPSPPAPSASSPAVPQPPPAAPEIVPAPLKPKYDFYTELPKRQINFQQDPPGPRGVSHPPSARPKPTVAPLRKPPTMIQAAAGQGMADHS</sequence>
<dbReference type="Proteomes" id="UP000760480">
    <property type="component" value="Unassembled WGS sequence"/>
</dbReference>
<proteinExistence type="predicted"/>
<dbReference type="EMBL" id="SPMZ01000012">
    <property type="protein sequence ID" value="NMQ18480.1"/>
    <property type="molecule type" value="Genomic_DNA"/>
</dbReference>
<keyword evidence="4" id="KW-1185">Reference proteome</keyword>
<comment type="caution">
    <text evidence="3">The sequence shown here is derived from an EMBL/GenBank/DDBJ whole genome shotgun (WGS) entry which is preliminary data.</text>
</comment>
<feature type="transmembrane region" description="Helical" evidence="2">
    <location>
        <begin position="24"/>
        <end position="43"/>
    </location>
</feature>
<feature type="region of interest" description="Disordered" evidence="1">
    <location>
        <begin position="47"/>
        <end position="83"/>
    </location>
</feature>
<evidence type="ECO:0008006" key="5">
    <source>
        <dbReference type="Google" id="ProtNLM"/>
    </source>
</evidence>
<feature type="region of interest" description="Disordered" evidence="1">
    <location>
        <begin position="96"/>
        <end position="146"/>
    </location>
</feature>
<accession>A0ABX1TKP3</accession>
<protein>
    <recommendedName>
        <fullName evidence="5">SPOR domain-containing protein</fullName>
    </recommendedName>
</protein>
<evidence type="ECO:0000256" key="1">
    <source>
        <dbReference type="SAM" id="MobiDB-lite"/>
    </source>
</evidence>
<gene>
    <name evidence="3" type="ORF">E4P82_04270</name>
</gene>
<evidence type="ECO:0000256" key="2">
    <source>
        <dbReference type="SAM" id="Phobius"/>
    </source>
</evidence>
<dbReference type="RefSeq" id="WP_169247734.1">
    <property type="nucleotide sequence ID" value="NZ_SPMZ01000012.1"/>
</dbReference>
<evidence type="ECO:0000313" key="4">
    <source>
        <dbReference type="Proteomes" id="UP000760480"/>
    </source>
</evidence>
<name>A0ABX1TKP3_9GAMM</name>
<keyword evidence="2" id="KW-1133">Transmembrane helix</keyword>
<organism evidence="3 4">
    <name type="scientific">Candidatus Competibacter phosphatis</name>
    <dbReference type="NCBI Taxonomy" id="221280"/>
    <lineage>
        <taxon>Bacteria</taxon>
        <taxon>Pseudomonadati</taxon>
        <taxon>Pseudomonadota</taxon>
        <taxon>Gammaproteobacteria</taxon>
        <taxon>Candidatus Competibacteraceae</taxon>
        <taxon>Candidatus Competibacter</taxon>
    </lineage>
</organism>
<reference evidence="3 4" key="1">
    <citation type="submission" date="2019-03" db="EMBL/GenBank/DDBJ databases">
        <title>Metabolic reconstructions from genomes of highly enriched 'Candidatus Accumulibacter' and 'Candidatus Competibacter' bioreactor populations.</title>
        <authorList>
            <person name="Annavajhala M.K."/>
            <person name="Welles L."/>
            <person name="Abbas B."/>
            <person name="Sorokin D."/>
            <person name="Park H."/>
            <person name="Van Loosdrecht M."/>
            <person name="Chandran K."/>
        </authorList>
    </citation>
    <scope>NUCLEOTIDE SEQUENCE [LARGE SCALE GENOMIC DNA]</scope>
    <source>
        <strain evidence="3 4">SBR_G</strain>
    </source>
</reference>
<keyword evidence="2" id="KW-0812">Transmembrane</keyword>
<evidence type="ECO:0000313" key="3">
    <source>
        <dbReference type="EMBL" id="NMQ18480.1"/>
    </source>
</evidence>
<keyword evidence="2" id="KW-0472">Membrane</keyword>